<name>A0ABY5IQ49_9FLAO</name>
<evidence type="ECO:0000256" key="1">
    <source>
        <dbReference type="SAM" id="SignalP"/>
    </source>
</evidence>
<protein>
    <submittedName>
        <fullName evidence="2">Uncharacterized protein</fullName>
    </submittedName>
</protein>
<keyword evidence="1" id="KW-0732">Signal</keyword>
<gene>
    <name evidence="2" type="ORF">NOX80_09705</name>
</gene>
<evidence type="ECO:0000313" key="3">
    <source>
        <dbReference type="Proteomes" id="UP001059844"/>
    </source>
</evidence>
<feature type="signal peptide" evidence="1">
    <location>
        <begin position="1"/>
        <end position="24"/>
    </location>
</feature>
<accession>A0ABY5IQ49</accession>
<dbReference type="Proteomes" id="UP001059844">
    <property type="component" value="Chromosome"/>
</dbReference>
<sequence length="138" mass="15903">MKLKIRLFIALCIVLLSSSVGLSARTVHQQFFGYSTAKNSEKIQEAGVYRAQSDITNYTSCHVEKLNDKTYSTDNETEENELTSSKKWLELNNYFATLLIAQTPDRVYCNVKKSLLFCKPFLFLPSCKKFIVFRVIRI</sequence>
<reference evidence="2" key="1">
    <citation type="submission" date="2022-07" db="EMBL/GenBank/DDBJ databases">
        <title>Isolation, identification, and degradation of a PFOSA degrading strain from sewage treatment plant.</title>
        <authorList>
            <person name="Zhang L."/>
            <person name="Huo Y."/>
        </authorList>
    </citation>
    <scope>NUCLEOTIDE SEQUENCE</scope>
    <source>
        <strain evidence="2">C1</strain>
    </source>
</reference>
<dbReference type="RefSeq" id="WP_256549577.1">
    <property type="nucleotide sequence ID" value="NZ_CP101751.1"/>
</dbReference>
<feature type="chain" id="PRO_5046211001" evidence="1">
    <location>
        <begin position="25"/>
        <end position="138"/>
    </location>
</feature>
<organism evidence="2 3">
    <name type="scientific">Flavobacterium cerinum</name>
    <dbReference type="NCBI Taxonomy" id="2502784"/>
    <lineage>
        <taxon>Bacteria</taxon>
        <taxon>Pseudomonadati</taxon>
        <taxon>Bacteroidota</taxon>
        <taxon>Flavobacteriia</taxon>
        <taxon>Flavobacteriales</taxon>
        <taxon>Flavobacteriaceae</taxon>
        <taxon>Flavobacterium</taxon>
    </lineage>
</organism>
<evidence type="ECO:0000313" key="2">
    <source>
        <dbReference type="EMBL" id="UUC43908.1"/>
    </source>
</evidence>
<dbReference type="EMBL" id="CP101751">
    <property type="protein sequence ID" value="UUC43908.1"/>
    <property type="molecule type" value="Genomic_DNA"/>
</dbReference>
<proteinExistence type="predicted"/>
<keyword evidence="3" id="KW-1185">Reference proteome</keyword>